<dbReference type="PANTHER" id="PTHR42747">
    <property type="entry name" value="NITRONATE MONOOXYGENASE-RELATED"/>
    <property type="match status" value="1"/>
</dbReference>
<keyword evidence="2" id="KW-0285">Flavoprotein</keyword>
<accession>A0A161JNN1</accession>
<evidence type="ECO:0000256" key="4">
    <source>
        <dbReference type="ARBA" id="ARBA00023002"/>
    </source>
</evidence>
<dbReference type="EMBL" id="CZQC01000050">
    <property type="protein sequence ID" value="CUS41752.1"/>
    <property type="molecule type" value="Genomic_DNA"/>
</dbReference>
<dbReference type="InterPro" id="IPR013785">
    <property type="entry name" value="Aldolase_TIM"/>
</dbReference>
<evidence type="ECO:0000256" key="5">
    <source>
        <dbReference type="ARBA" id="ARBA00023033"/>
    </source>
</evidence>
<evidence type="ECO:0000256" key="3">
    <source>
        <dbReference type="ARBA" id="ARBA00022643"/>
    </source>
</evidence>
<keyword evidence="3" id="KW-0288">FMN</keyword>
<dbReference type="Gene3D" id="3.20.20.70">
    <property type="entry name" value="Aldolase class I"/>
    <property type="match status" value="1"/>
</dbReference>
<keyword evidence="4" id="KW-0560">Oxidoreductase</keyword>
<evidence type="ECO:0000256" key="1">
    <source>
        <dbReference type="ARBA" id="ARBA00009881"/>
    </source>
</evidence>
<dbReference type="SUPFAM" id="SSF51412">
    <property type="entry name" value="Inosine monophosphate dehydrogenase (IMPDH)"/>
    <property type="match status" value="1"/>
</dbReference>
<reference evidence="6" key="1">
    <citation type="submission" date="2015-10" db="EMBL/GenBank/DDBJ databases">
        <authorList>
            <person name="Gilbert D.G."/>
        </authorList>
    </citation>
    <scope>NUCLEOTIDE SEQUENCE</scope>
</reference>
<sequence length="328" mass="34762">MSLPAALQRGLTLPLVVSPMFLASGPALVSACCKAGAIGTFPALNQRSSAGLDQWLSEIRSELDAYEADTGKLAAPFGVNLVVHKSNTRLQEDLAILVKHKVPLVITSLGAVQEVIDAVHSYGGVVFHDVVNVRFARKAASVGVDGLIAVAAGAGGHAGDWNPFALVNELRQFFDKTLLLAGSLSTGRDIAAARMMGADLAYMGTRFIGTQECLVQPEYKQMLIDSSAADIVYTPQISGVNASFLRPSIEANGIDLGVHKKPDHVDFGAELDDAANDESTTKAKPWKDLWSAGHGVGSIRDLPDAGTLVARLKEEYQAAINHFCGEEL</sequence>
<evidence type="ECO:0000256" key="2">
    <source>
        <dbReference type="ARBA" id="ARBA00022630"/>
    </source>
</evidence>
<proteinExistence type="inferred from homology"/>
<comment type="similarity">
    <text evidence="1">Belongs to the nitronate monooxygenase family. NMO class I subfamily.</text>
</comment>
<dbReference type="GO" id="GO:0051213">
    <property type="term" value="F:dioxygenase activity"/>
    <property type="evidence" value="ECO:0007669"/>
    <property type="project" value="UniProtKB-KW"/>
</dbReference>
<dbReference type="AlphaFoldDB" id="A0A161JNN1"/>
<name>A0A161JNN1_9ZZZZ</name>
<keyword evidence="6" id="KW-0223">Dioxygenase</keyword>
<dbReference type="FunFam" id="3.20.20.70:FF:000210">
    <property type="entry name" value="2-nitropropane dioxygenase"/>
    <property type="match status" value="1"/>
</dbReference>
<evidence type="ECO:0000313" key="6">
    <source>
        <dbReference type="EMBL" id="CUS41752.1"/>
    </source>
</evidence>
<keyword evidence="5" id="KW-0503">Monooxygenase</keyword>
<dbReference type="GO" id="GO:0018580">
    <property type="term" value="F:nitronate monooxygenase activity"/>
    <property type="evidence" value="ECO:0007669"/>
    <property type="project" value="InterPro"/>
</dbReference>
<organism evidence="6">
    <name type="scientific">hydrothermal vent metagenome</name>
    <dbReference type="NCBI Taxonomy" id="652676"/>
    <lineage>
        <taxon>unclassified sequences</taxon>
        <taxon>metagenomes</taxon>
        <taxon>ecological metagenomes</taxon>
    </lineage>
</organism>
<dbReference type="PANTHER" id="PTHR42747:SF4">
    <property type="entry name" value="BLR1330 PROTEIN"/>
    <property type="match status" value="1"/>
</dbReference>
<gene>
    <name evidence="6" type="ORF">MGWOODY_Tha2271</name>
</gene>
<dbReference type="InterPro" id="IPR004136">
    <property type="entry name" value="NMO"/>
</dbReference>
<dbReference type="Pfam" id="PF03060">
    <property type="entry name" value="NMO"/>
    <property type="match status" value="1"/>
</dbReference>
<dbReference type="CDD" id="cd04730">
    <property type="entry name" value="NPD_like"/>
    <property type="match status" value="1"/>
</dbReference>
<protein>
    <submittedName>
        <fullName evidence="6">Dioxygenases related to 2-nitropropane dioxygenase</fullName>
    </submittedName>
</protein>